<feature type="region of interest" description="Disordered" evidence="1">
    <location>
        <begin position="2508"/>
        <end position="2535"/>
    </location>
</feature>
<name>W2V0G6_9RICK</name>
<gene>
    <name evidence="2" type="ORF">P857_886</name>
</gene>
<organism evidence="2 3">
    <name type="scientific">Candidatus Xenolissoclinum pacificiensis L6</name>
    <dbReference type="NCBI Taxonomy" id="1401685"/>
    <lineage>
        <taxon>Bacteria</taxon>
        <taxon>Pseudomonadati</taxon>
        <taxon>Pseudomonadota</taxon>
        <taxon>Alphaproteobacteria</taxon>
        <taxon>Rickettsiales</taxon>
        <taxon>Anaplasmataceae</taxon>
        <taxon>Candidatus Xenolissoclinum</taxon>
    </lineage>
</organism>
<feature type="compositionally biased region" description="Basic residues" evidence="1">
    <location>
        <begin position="2415"/>
        <end position="2428"/>
    </location>
</feature>
<feature type="region of interest" description="Disordered" evidence="1">
    <location>
        <begin position="2397"/>
        <end position="2439"/>
    </location>
</feature>
<comment type="caution">
    <text evidence="2">The sequence shown here is derived from an EMBL/GenBank/DDBJ whole genome shotgun (WGS) entry which is preliminary data.</text>
</comment>
<sequence>MSNTENKIQIFHIWISLRITPEGYNTLPVLYTHILLERGKLARGYGYPTIKLLADEGSMSEAQFTNLQSSLQDADGTPIVEVIKMRDYLRNSGVTYFVGDSDGSRMTAYDMYVNLYDDITRLKSFAAQASSGTDQETDAIRDALKIVRMRIANLIDFTRVIALRTGFTGLSNEKILYSDFDTQISFPIQFEHPKGSAISLYLDRGNIEENQSLLLDSRDFSIMFTKSSHVYGVSVMYSDLSTSNNFFKDLRISYEILLDNRLSAFMINSFIHPVREGLVSPLESLYFLRKHTLTFSDGIVEPRRSDTSWAIFSREVNNQEVLNLHPMDQTTTMLEKYEDYHHDNQRVITTGVAGSPAQDFTDQELRTMKDYFIKNSLLDFKRFREFTQLQRWVTNHFTSDVQDHNTVPEFIRDVRERIFYITKFAEKRIRFFSRLHNPGDFLDILVHKESLLIKEHISVLRTLCDEYDMGRVQSDVLRTTILVPEEITWSSEQFLFLRRSDFLEKIWSTYKQHLGLFISFKNAPFVYPVMNADFQSIKENIRTLYKDTLAEQHEMLRQTESSDFHEYTTYFEIYNFSASRRKWEKLLFKVQKYNATVYLINKSLAFNCNHMVSKRSATCKKYTDQDKIEIGKLLEAQQRLTETILEYRFSQEMPELSGLLDIAIPPIYRNHLTSFEDLSSFTPGQELATPEVLYAIQEGITAEFGKEVIKNQKFFYDIRQIYYEKLGYSDDTITRIENGDLNNSDTQAHESNFQQIEADVLVSTNALTAKMKGNTLQDIRTSLLQIKDNWNNSFKLSREHIKQHLLKEYYSKLAGDSNIDGKLNTLLQAFNAVDFEESKTDIVEVTDNGLEFLHNTETGREQNISNDFEPYQPDTQDIATTRKHTFSRRMTGIKLKYGDVFEWIDINSKNSRLPESMRDLILDEFSSLLLQPQESLQNSAFADDSNVDHIRKVENTIKNYDSKWQALQQKIQHADKVYKLSKPSSIDPKTIFQKVAEYSQSAVQIMGYFHNVQCLTTNPDSLSCIYNFATTQVAPILGSALGNKIHGKIESSIVKSFVKSKLNTDTVNRLFPDGVPDNISFATLDEVVKNDVRNQNRFLSQDVKARFQNNQINQVKIRNGNLDVINPFRDTTLPDVKNKIKTPNSISGGAKVSSVISKCVNFGPDVFLTYLSVKGRVDLLNQQRTSLSSNKLTDDEKEIIEIEKNFNIAGIITDILSLHPYIGMVLLLPSLALEDIQTGVVIDQLANQVCNEIIANCPNEKVRSQYHGLLSNPATNKLIKLIVIDRVRDYQRFYKNTAIRFNNQNTYDALLEGETPVVYVSGQKTKLNDQGQPVIVTKEKTCTKKSNFPTTEQIPVTTQECDYIELPTKEQVDFSKLFFQMDIFQPTIEVDEERTYSTIDTVKTYTNPLLTFMQFFADRDHGTIDPKSIAFTKARIVSSAPVVKVTEGQSLFDISVAKHYKSPIFNEDTILQNATIPTNDHNANELLMDNADSLSTVLNMISNKDLQADRDVFYEESQKCMGLLTRIPTQDFLRYKCKKMSSDINAPNVRKLMYKLDGTQHVNVHVNSVAVAYNRENIKSKQINQNDINVLVLNIDTCNLTHEKNANLLNVHYRRTEKTTFPVTFEVQKGTVFLDENTVNIESINIASGTGVLVLSDRSIRSDDSSRIQGVDKLIIDNKTDPNLTGQLIDLPSSIQQIFIHSSCNIRTVSQDIHFTVLGKPTFFEHDHVHIQIESNALSENNILHVGQNRNVFITTNGNKHNIVMTDSCTELPTIVDETSPTARRKITFSNGSKVYYSLSNPEQNYETSITFQDSTLPGVEFGFTQQGLSSNQTRRVVAYVTTNLNAEQMKRLERKLRSFVQQDHDVSVFTAQKNDQGEIFSQQLHYSDEGRRLNTKVEIIDLSNQINLILNIGCRSNEITMTRISGQENDLHLLYREDDTFKEKIIEHFFTHYHNLEYIKFSNRKFNSSKFYDQVIELPITDFTDNNHENMPGTHLNDTQKIRSRVVLEKNFWIKHFKELVKADFSIHEIARALNNVVKENIRHNKTELLNAPHQPGNRMIITPRIQDILPKRYFAKESQESQELIRLASNIEISMFNNIDKEGIISGHMLSGNDNTQNTILPLAKAVLQVIQDNSNESESKFAILSSWLDDIDNSYDFLDAFERATGISIFPENCNYKRNNDVFLERYWENILFSQSFIEKFVMNFPAVKKVLQVAVSKSRNLERKQNPEFSSFDSLMIFEKFHPKKCSQKLSRDLQNNITKSFKRKKAVAITRQIVEAYSQYDHKMILRSMPKKDKKLFAYKFISYIKEHGITQDPELEVNLEPLYMSFVANIQNGMGFERSIENVSIPDDISTNDRHLLHEKCHIYYNASISNIVATTTIVNPDNSTIMLSDRSTTMTTTTEQHEKPPINNRRKQRKKHRKHKNRSSENTMGTDGKSVNFVDMHALLISLYGMENNNRLLSSIPLLIPIYNRFFNMDDIYSCVKKFQTGMLSWLARQNDKTTNVEDFDSMPQQSTDLDTKSQDTMHNTQSSLELDNQSQQYIYKTGDTQDKNSRIIVTQDAIQTHYQKDSLERFIKHKKLQTESLVQLIQTNLESQGFICSSQDVDMTAQSLKCVHFGKQRVSEGSLRVNSVNELNAPGTYLSHSKAVGNPLILDSKSHISNTTEIASINENPQSDAFIYLPDQQAHCTRSVTETSNGKIRQEVSCHGTTNQLYIEKDIPSTDKDASKEITPDNNIVTDNDTHAIDFTKISHPFYDKTSSKVFVDTVQNAFSIESMTGIATSFAIHTTCRNIILKYLPQDISETKKDIIMHSIPPIISAILSGGDIGAVSFSTTQSIATILRKYPTIGNSVSQQLSNLLPNFLKSKLETLRSKIQGHISSLTPAILPNIVRSIIERMIWPTDDKRIPVGGSHINIIVECCANIISETLIFTGLESVTKIDTNSIFNFCRSKPVYTKTNNESTYKYQSCNNVKNNDQQIGCILEDNFPTTTKRKIDTNDVNHDVSYDDNPAFSMEITDVASMQPAILTNRVN</sequence>
<evidence type="ECO:0000313" key="3">
    <source>
        <dbReference type="Proteomes" id="UP000018951"/>
    </source>
</evidence>
<dbReference type="Proteomes" id="UP000018951">
    <property type="component" value="Unassembled WGS sequence"/>
</dbReference>
<proteinExistence type="predicted"/>
<evidence type="ECO:0000313" key="2">
    <source>
        <dbReference type="EMBL" id="ETO91714.1"/>
    </source>
</evidence>
<accession>W2V0G6</accession>
<keyword evidence="3" id="KW-1185">Reference proteome</keyword>
<protein>
    <submittedName>
        <fullName evidence="2">Uncharacterized protein</fullName>
    </submittedName>
</protein>
<evidence type="ECO:0000256" key="1">
    <source>
        <dbReference type="SAM" id="MobiDB-lite"/>
    </source>
</evidence>
<dbReference type="EMBL" id="AXCJ01000001">
    <property type="protein sequence ID" value="ETO91714.1"/>
    <property type="molecule type" value="Genomic_DNA"/>
</dbReference>
<reference evidence="2 3" key="1">
    <citation type="journal article" date="2013" name="PLoS ONE">
        <title>Bacterial endosymbiosis in a chordate host: long-term co-evolution and conservation of secondary metabolism.</title>
        <authorList>
            <person name="Kwan J.C."/>
            <person name="Schmidt E.W."/>
        </authorList>
    </citation>
    <scope>NUCLEOTIDE SEQUENCE [LARGE SCALE GENOMIC DNA]</scope>
    <source>
        <strain evidence="3">L6</strain>
    </source>
</reference>